<feature type="transmembrane region" description="Helical" evidence="1">
    <location>
        <begin position="76"/>
        <end position="96"/>
    </location>
</feature>
<evidence type="ECO:0000313" key="3">
    <source>
        <dbReference type="Proteomes" id="UP001159363"/>
    </source>
</evidence>
<feature type="transmembrane region" description="Helical" evidence="1">
    <location>
        <begin position="33"/>
        <end position="56"/>
    </location>
</feature>
<accession>A0ABQ9IIT3</accession>
<evidence type="ECO:0000256" key="1">
    <source>
        <dbReference type="SAM" id="Phobius"/>
    </source>
</evidence>
<feature type="non-terminal residue" evidence="2">
    <location>
        <position position="136"/>
    </location>
</feature>
<dbReference type="EMBL" id="JARBHB010000001">
    <property type="protein sequence ID" value="KAJ8896546.1"/>
    <property type="molecule type" value="Genomic_DNA"/>
</dbReference>
<keyword evidence="1" id="KW-0472">Membrane</keyword>
<name>A0ABQ9IIT3_9NEOP</name>
<proteinExistence type="predicted"/>
<keyword evidence="1" id="KW-1133">Transmembrane helix</keyword>
<reference evidence="2 3" key="1">
    <citation type="submission" date="2023-02" db="EMBL/GenBank/DDBJ databases">
        <title>LHISI_Scaffold_Assembly.</title>
        <authorList>
            <person name="Stuart O.P."/>
            <person name="Cleave R."/>
            <person name="Magrath M.J.L."/>
            <person name="Mikheyev A.S."/>
        </authorList>
    </citation>
    <scope>NUCLEOTIDE SEQUENCE [LARGE SCALE GENOMIC DNA]</scope>
    <source>
        <strain evidence="2">Daus_M_001</strain>
        <tissue evidence="2">Leg muscle</tissue>
    </source>
</reference>
<evidence type="ECO:0000313" key="2">
    <source>
        <dbReference type="EMBL" id="KAJ8896546.1"/>
    </source>
</evidence>
<gene>
    <name evidence="2" type="ORF">PR048_001890</name>
</gene>
<comment type="caution">
    <text evidence="2">The sequence shown here is derived from an EMBL/GenBank/DDBJ whole genome shotgun (WGS) entry which is preliminary data.</text>
</comment>
<keyword evidence="1" id="KW-0812">Transmembrane</keyword>
<organism evidence="2 3">
    <name type="scientific">Dryococelus australis</name>
    <dbReference type="NCBI Taxonomy" id="614101"/>
    <lineage>
        <taxon>Eukaryota</taxon>
        <taxon>Metazoa</taxon>
        <taxon>Ecdysozoa</taxon>
        <taxon>Arthropoda</taxon>
        <taxon>Hexapoda</taxon>
        <taxon>Insecta</taxon>
        <taxon>Pterygota</taxon>
        <taxon>Neoptera</taxon>
        <taxon>Polyneoptera</taxon>
        <taxon>Phasmatodea</taxon>
        <taxon>Verophasmatodea</taxon>
        <taxon>Anareolatae</taxon>
        <taxon>Phasmatidae</taxon>
        <taxon>Eurycanthinae</taxon>
        <taxon>Dryococelus</taxon>
    </lineage>
</organism>
<protein>
    <submittedName>
        <fullName evidence="2">Uncharacterized protein</fullName>
    </submittedName>
</protein>
<sequence>MLNDKIKKLDLIQEETQELKKQKKTFHYQKYPLVMHSAGVSFGPITFAYILVRLILLTSICIMKQLLENHPRNKRFHTIFLCLGIAFYHVVIVWFYRKFNEEEGICLHSSSFTHFKKVIIKASKKKSQYRIFEYRM</sequence>
<keyword evidence="3" id="KW-1185">Reference proteome</keyword>
<dbReference type="Proteomes" id="UP001159363">
    <property type="component" value="Chromosome 1"/>
</dbReference>